<name>A0ABS8Y1A3_DATST</name>
<proteinExistence type="predicted"/>
<sequence length="161" mass="18128">MWKTKSRNSLQLHCGTIEGTVAQLGSAFVLGTKCRVQILSSLPITAQRSSNEDQLRSLQIDIILDFDHAPVYAYKIVRALIDSPRKQEVLGPGDELSQPLADVPLIDVQQEPVSVAYHKEFEQLLQRQYQEVPLVEPQSPRLKAKWQLAHTIRPDASRGFS</sequence>
<accession>A0ABS8Y1A3</accession>
<gene>
    <name evidence="1" type="ORF">HAX54_012683</name>
</gene>
<protein>
    <submittedName>
        <fullName evidence="1">Uncharacterized protein</fullName>
    </submittedName>
</protein>
<keyword evidence="2" id="KW-1185">Reference proteome</keyword>
<dbReference type="Proteomes" id="UP000823775">
    <property type="component" value="Unassembled WGS sequence"/>
</dbReference>
<comment type="caution">
    <text evidence="1">The sequence shown here is derived from an EMBL/GenBank/DDBJ whole genome shotgun (WGS) entry which is preliminary data.</text>
</comment>
<evidence type="ECO:0000313" key="1">
    <source>
        <dbReference type="EMBL" id="MCE5165858.1"/>
    </source>
</evidence>
<evidence type="ECO:0000313" key="2">
    <source>
        <dbReference type="Proteomes" id="UP000823775"/>
    </source>
</evidence>
<reference evidence="1 2" key="1">
    <citation type="journal article" date="2021" name="BMC Genomics">
        <title>Datura genome reveals duplications of psychoactive alkaloid biosynthetic genes and high mutation rate following tissue culture.</title>
        <authorList>
            <person name="Rajewski A."/>
            <person name="Carter-House D."/>
            <person name="Stajich J."/>
            <person name="Litt A."/>
        </authorList>
    </citation>
    <scope>NUCLEOTIDE SEQUENCE [LARGE SCALE GENOMIC DNA]</scope>
    <source>
        <strain evidence="1">AR-01</strain>
    </source>
</reference>
<dbReference type="EMBL" id="JACEIK010017435">
    <property type="protein sequence ID" value="MCE5165858.1"/>
    <property type="molecule type" value="Genomic_DNA"/>
</dbReference>
<organism evidence="1 2">
    <name type="scientific">Datura stramonium</name>
    <name type="common">Jimsonweed</name>
    <name type="synonym">Common thornapple</name>
    <dbReference type="NCBI Taxonomy" id="4076"/>
    <lineage>
        <taxon>Eukaryota</taxon>
        <taxon>Viridiplantae</taxon>
        <taxon>Streptophyta</taxon>
        <taxon>Embryophyta</taxon>
        <taxon>Tracheophyta</taxon>
        <taxon>Spermatophyta</taxon>
        <taxon>Magnoliopsida</taxon>
        <taxon>eudicotyledons</taxon>
        <taxon>Gunneridae</taxon>
        <taxon>Pentapetalae</taxon>
        <taxon>asterids</taxon>
        <taxon>lamiids</taxon>
        <taxon>Solanales</taxon>
        <taxon>Solanaceae</taxon>
        <taxon>Solanoideae</taxon>
        <taxon>Datureae</taxon>
        <taxon>Datura</taxon>
    </lineage>
</organism>